<accession>A0ABY9BZZ5</accession>
<name>A0ABY9BZZ5_VITVI</name>
<reference evidence="5 6" key="1">
    <citation type="journal article" date="2023" name="Hortic Res">
        <title>The complete reference genome for grapevine (Vitis vinifera L.) genetics and breeding.</title>
        <authorList>
            <person name="Shi X."/>
            <person name="Cao S."/>
            <person name="Wang X."/>
            <person name="Huang S."/>
            <person name="Wang Y."/>
            <person name="Liu Z."/>
            <person name="Liu W."/>
            <person name="Leng X."/>
            <person name="Peng Y."/>
            <person name="Wang N."/>
            <person name="Wang Y."/>
            <person name="Ma Z."/>
            <person name="Xu X."/>
            <person name="Zhang F."/>
            <person name="Xue H."/>
            <person name="Zhong H."/>
            <person name="Wang Y."/>
            <person name="Zhang K."/>
            <person name="Velt A."/>
            <person name="Avia K."/>
            <person name="Holtgrawe D."/>
            <person name="Grimplet J."/>
            <person name="Matus J.T."/>
            <person name="Ware D."/>
            <person name="Wu X."/>
            <person name="Wang H."/>
            <person name="Liu C."/>
            <person name="Fang Y."/>
            <person name="Rustenholz C."/>
            <person name="Cheng Z."/>
            <person name="Xiao H."/>
            <person name="Zhou Y."/>
        </authorList>
    </citation>
    <scope>NUCLEOTIDE SEQUENCE [LARGE SCALE GENOMIC DNA]</scope>
    <source>
        <strain evidence="6">cv. Pinot noir / PN40024</strain>
        <tissue evidence="5">Leaf</tissue>
    </source>
</reference>
<dbReference type="InterPro" id="IPR036372">
    <property type="entry name" value="BEACH_dom_sf"/>
</dbReference>
<gene>
    <name evidence="5" type="ORF">VitviT2T_006930</name>
</gene>
<dbReference type="Gene3D" id="1.10.1540.10">
    <property type="entry name" value="BEACH domain"/>
    <property type="match status" value="1"/>
</dbReference>
<feature type="region of interest" description="Disordered" evidence="3">
    <location>
        <begin position="1"/>
        <end position="53"/>
    </location>
</feature>
<dbReference type="InterPro" id="IPR051944">
    <property type="entry name" value="BEACH_domain_protein"/>
</dbReference>
<dbReference type="SUPFAM" id="SSF81837">
    <property type="entry name" value="BEACH domain"/>
    <property type="match status" value="1"/>
</dbReference>
<dbReference type="Pfam" id="PF02138">
    <property type="entry name" value="Beach"/>
    <property type="match status" value="1"/>
</dbReference>
<evidence type="ECO:0000313" key="6">
    <source>
        <dbReference type="Proteomes" id="UP001227230"/>
    </source>
</evidence>
<evidence type="ECO:0000256" key="2">
    <source>
        <dbReference type="ARBA" id="ARBA00022737"/>
    </source>
</evidence>
<dbReference type="Proteomes" id="UP001227230">
    <property type="component" value="Chromosome 5"/>
</dbReference>
<evidence type="ECO:0000313" key="5">
    <source>
        <dbReference type="EMBL" id="WJZ87560.1"/>
    </source>
</evidence>
<dbReference type="PANTHER" id="PTHR46108:SF4">
    <property type="entry name" value="BLUE CHEESE"/>
    <property type="match status" value="1"/>
</dbReference>
<evidence type="ECO:0000259" key="4">
    <source>
        <dbReference type="Pfam" id="PF02138"/>
    </source>
</evidence>
<dbReference type="EMBL" id="CP126652">
    <property type="protein sequence ID" value="WJZ87560.1"/>
    <property type="molecule type" value="Genomic_DNA"/>
</dbReference>
<keyword evidence="1" id="KW-0853">WD repeat</keyword>
<dbReference type="PANTHER" id="PTHR46108">
    <property type="entry name" value="BLUE CHEESE"/>
    <property type="match status" value="1"/>
</dbReference>
<organism evidence="5 6">
    <name type="scientific">Vitis vinifera</name>
    <name type="common">Grape</name>
    <dbReference type="NCBI Taxonomy" id="29760"/>
    <lineage>
        <taxon>Eukaryota</taxon>
        <taxon>Viridiplantae</taxon>
        <taxon>Streptophyta</taxon>
        <taxon>Embryophyta</taxon>
        <taxon>Tracheophyta</taxon>
        <taxon>Spermatophyta</taxon>
        <taxon>Magnoliopsida</taxon>
        <taxon>eudicotyledons</taxon>
        <taxon>Gunneridae</taxon>
        <taxon>Pentapetalae</taxon>
        <taxon>rosids</taxon>
        <taxon>Vitales</taxon>
        <taxon>Vitaceae</taxon>
        <taxon>Viteae</taxon>
        <taxon>Vitis</taxon>
    </lineage>
</organism>
<proteinExistence type="predicted"/>
<dbReference type="InterPro" id="IPR000409">
    <property type="entry name" value="BEACH_dom"/>
</dbReference>
<keyword evidence="6" id="KW-1185">Reference proteome</keyword>
<evidence type="ECO:0000256" key="1">
    <source>
        <dbReference type="ARBA" id="ARBA00022574"/>
    </source>
</evidence>
<evidence type="ECO:0000256" key="3">
    <source>
        <dbReference type="SAM" id="MobiDB-lite"/>
    </source>
</evidence>
<keyword evidence="2" id="KW-0677">Repeat</keyword>
<sequence>MQKSNSVAEVEYIDKSENASPTDGTEQQRRKSDQELDLTAPPQASVDDSSCNSETPELSWSAFADEVVRQNLVSMESEINMASSFPAYQQSAAVSSCNHQWCSLSHTLGPHSCMVQLLLWTEADKVWLLLWVELENIRLLLWTKTQKVRMLLVGLELLLIACICAAEECAILGGCLIGMANLPRFLGRLLVIMFLWRNLSKGSLNEFMHPQVYVRQDNGGGYKDREGRSVRGFIRKHKEALESYFVSENLYHWIDLTFGHIKRGKTTEGFFLRTNMSEYMERHAVSTLIRALPDHAGYEEGGLVTFRVLSKSGSQGRHDWRWATLKSNSSDGHVCIKFEIGINYADQLEGSTSTGSISTI</sequence>
<feature type="domain" description="BEACH" evidence="4">
    <location>
        <begin position="229"/>
        <end position="267"/>
    </location>
</feature>
<protein>
    <recommendedName>
        <fullName evidence="4">BEACH domain-containing protein</fullName>
    </recommendedName>
</protein>